<name>A0A2K4W923_9PSED</name>
<gene>
    <name evidence="1" type="ORF">CFBP6411_01026</name>
</gene>
<sequence>MATGGYSGPEAAVGCLRNQVRFNAPCLAHIKSGFSLGKPLFSQWCASGHQEYLTLVSSVRRIPG</sequence>
<dbReference type="AlphaFoldDB" id="A0A2K4W923"/>
<evidence type="ECO:0000313" key="1">
    <source>
        <dbReference type="EMBL" id="SOS32386.1"/>
    </source>
</evidence>
<evidence type="ECO:0000313" key="2">
    <source>
        <dbReference type="Proteomes" id="UP000238093"/>
    </source>
</evidence>
<dbReference type="EMBL" id="LT963408">
    <property type="protein sequence ID" value="SOS32386.1"/>
    <property type="molecule type" value="Genomic_DNA"/>
</dbReference>
<accession>A0A2K4W923</accession>
<protein>
    <submittedName>
        <fullName evidence="1">Uncharacterized protein</fullName>
    </submittedName>
</protein>
<proteinExistence type="predicted"/>
<dbReference type="Proteomes" id="UP000238093">
    <property type="component" value="Chromosome I"/>
</dbReference>
<reference evidence="1 2" key="1">
    <citation type="submission" date="2017-11" db="EMBL/GenBank/DDBJ databases">
        <authorList>
            <person name="Han C.G."/>
        </authorList>
    </citation>
    <scope>NUCLEOTIDE SEQUENCE [LARGE SCALE GENOMIC DNA]</scope>
    <source>
        <strain evidence="1">CFBP6411</strain>
    </source>
</reference>
<organism evidence="1 2">
    <name type="scientific">Pseudomonas syringae group genomosp. 3</name>
    <dbReference type="NCBI Taxonomy" id="251701"/>
    <lineage>
        <taxon>Bacteria</taxon>
        <taxon>Pseudomonadati</taxon>
        <taxon>Pseudomonadota</taxon>
        <taxon>Gammaproteobacteria</taxon>
        <taxon>Pseudomonadales</taxon>
        <taxon>Pseudomonadaceae</taxon>
        <taxon>Pseudomonas</taxon>
    </lineage>
</organism>